<dbReference type="AlphaFoldDB" id="A0AB74UEI5"/>
<dbReference type="InterPro" id="IPR042100">
    <property type="entry name" value="Bug_dom1"/>
</dbReference>
<dbReference type="RefSeq" id="WP_353980125.1">
    <property type="nucleotide sequence ID" value="NZ_CP159578.1"/>
</dbReference>
<name>A0AB74UEI5_9GAMM</name>
<dbReference type="Gene3D" id="3.40.190.150">
    <property type="entry name" value="Bordetella uptake gene, domain 1"/>
    <property type="match status" value="1"/>
</dbReference>
<dbReference type="Gene3D" id="3.40.190.10">
    <property type="entry name" value="Periplasmic binding protein-like II"/>
    <property type="match status" value="1"/>
</dbReference>
<feature type="chain" id="PRO_5044506606" evidence="2">
    <location>
        <begin position="33"/>
        <end position="371"/>
    </location>
</feature>
<evidence type="ECO:0000256" key="2">
    <source>
        <dbReference type="SAM" id="SignalP"/>
    </source>
</evidence>
<evidence type="ECO:0000256" key="1">
    <source>
        <dbReference type="ARBA" id="ARBA00006987"/>
    </source>
</evidence>
<organism evidence="3">
    <name type="scientific">Salinicola endophyticus</name>
    <dbReference type="NCBI Taxonomy" id="1949083"/>
    <lineage>
        <taxon>Bacteria</taxon>
        <taxon>Pseudomonadati</taxon>
        <taxon>Pseudomonadota</taxon>
        <taxon>Gammaproteobacteria</taxon>
        <taxon>Oceanospirillales</taxon>
        <taxon>Halomonadaceae</taxon>
        <taxon>Salinicola</taxon>
    </lineage>
</organism>
<dbReference type="PANTHER" id="PTHR42928">
    <property type="entry name" value="TRICARBOXYLATE-BINDING PROTEIN"/>
    <property type="match status" value="1"/>
</dbReference>
<evidence type="ECO:0000313" key="3">
    <source>
        <dbReference type="EMBL" id="XCJ79175.1"/>
    </source>
</evidence>
<protein>
    <submittedName>
        <fullName evidence="3">Tricarboxylate transporter</fullName>
    </submittedName>
</protein>
<keyword evidence="2" id="KW-0732">Signal</keyword>
<dbReference type="PANTHER" id="PTHR42928:SF5">
    <property type="entry name" value="BLR1237 PROTEIN"/>
    <property type="match status" value="1"/>
</dbReference>
<dbReference type="InterPro" id="IPR005064">
    <property type="entry name" value="BUG"/>
</dbReference>
<reference evidence="3" key="1">
    <citation type="submission" date="2024-06" db="EMBL/GenBank/DDBJ databases">
        <title>Complete genome of Salinicola endophyticus HNIBRBA4755.</title>
        <authorList>
            <person name="Shin S.Y."/>
            <person name="Kang H."/>
            <person name="Song J."/>
        </authorList>
    </citation>
    <scope>NUCLEOTIDE SEQUENCE</scope>
    <source>
        <strain evidence="3">HNIBRBA4755</strain>
    </source>
</reference>
<gene>
    <name evidence="3" type="ORF">ABV408_17270</name>
</gene>
<proteinExistence type="inferred from homology"/>
<dbReference type="EMBL" id="CP159578">
    <property type="protein sequence ID" value="XCJ79175.1"/>
    <property type="molecule type" value="Genomic_DNA"/>
</dbReference>
<accession>A0AB74UEI5</accession>
<feature type="signal peptide" evidence="2">
    <location>
        <begin position="1"/>
        <end position="32"/>
    </location>
</feature>
<comment type="similarity">
    <text evidence="1">Belongs to the UPF0065 (bug) family.</text>
</comment>
<sequence>MHAKRTHTFFPCVGRHCALALAAALLPLGAQAAEPEAVPDTLEWTVPFGVGGGTDVWARFMSHWMGEALLSHPTIVIDNVPGGGSITGTNLFYARADADGSQMLVTSASTQFPAMLDDPRVRYDYAKWTPIIAAPTGGVVYAQPGYGKDTDTILAALRESPTKFAMQTPTGLEMPVLLAFDLLGLKVEPVFGMRSRGEGRLAFERGEAGVDFQTTSAYFSNVAPLVEAGKAVPLFSLGVMNADNVIERDPAFPDLPTFSELYLAQPGHSRDDIAYQVFHKFFASGYALQKLLLVPKDTPPALIKAYRQAAATLPEREDFLTAARNQVGPYTPVVGEVAAKQLDSAMQLSDARRQWVIDWLKSRYGVRVSTR</sequence>